<comment type="pathway">
    <text evidence="4">Protein modification; protein glycosylation.</text>
</comment>
<feature type="transmembrane region" description="Helical" evidence="16">
    <location>
        <begin position="56"/>
        <end position="76"/>
    </location>
</feature>
<comment type="subcellular location">
    <subcellularLocation>
        <location evidence="3">Endomembrane system</location>
        <topology evidence="3">Multi-pass membrane protein</topology>
    </subcellularLocation>
</comment>
<dbReference type="InterPro" id="IPR003674">
    <property type="entry name" value="Oligo_trans_STT3"/>
</dbReference>
<keyword evidence="14" id="KW-0464">Manganese</keyword>
<feature type="transmembrane region" description="Helical" evidence="16">
    <location>
        <begin position="347"/>
        <end position="370"/>
    </location>
</feature>
<feature type="transmembrane region" description="Helical" evidence="16">
    <location>
        <begin position="25"/>
        <end position="44"/>
    </location>
</feature>
<dbReference type="UniPathway" id="UPA00378"/>
<evidence type="ECO:0000256" key="1">
    <source>
        <dbReference type="ARBA" id="ARBA00001936"/>
    </source>
</evidence>
<proteinExistence type="inferred from homology"/>
<dbReference type="EMBL" id="GIBP01000991">
    <property type="protein sequence ID" value="NDV29960.1"/>
    <property type="molecule type" value="Transcribed_RNA"/>
</dbReference>
<dbReference type="Pfam" id="PF21436">
    <property type="entry name" value="STT3-PglB_core"/>
    <property type="match status" value="1"/>
</dbReference>
<evidence type="ECO:0000256" key="10">
    <source>
        <dbReference type="ARBA" id="ARBA00022723"/>
    </source>
</evidence>
<keyword evidence="9 16" id="KW-0812">Transmembrane</keyword>
<evidence type="ECO:0000256" key="13">
    <source>
        <dbReference type="ARBA" id="ARBA00023136"/>
    </source>
</evidence>
<comment type="cofactor">
    <cofactor evidence="1">
        <name>Mn(2+)</name>
        <dbReference type="ChEBI" id="CHEBI:29035"/>
    </cofactor>
</comment>
<feature type="transmembrane region" description="Helical" evidence="16">
    <location>
        <begin position="149"/>
        <end position="173"/>
    </location>
</feature>
<name>A0A6B2KYZ8_9EUKA</name>
<evidence type="ECO:0000256" key="16">
    <source>
        <dbReference type="SAM" id="Phobius"/>
    </source>
</evidence>
<evidence type="ECO:0000256" key="6">
    <source>
        <dbReference type="ARBA" id="ARBA00012605"/>
    </source>
</evidence>
<accession>A0A6B2KYZ8</accession>
<comment type="cofactor">
    <cofactor evidence="2">
        <name>Mg(2+)</name>
        <dbReference type="ChEBI" id="CHEBI:18420"/>
    </cofactor>
</comment>
<dbReference type="GO" id="GO:0016020">
    <property type="term" value="C:membrane"/>
    <property type="evidence" value="ECO:0007669"/>
    <property type="project" value="InterPro"/>
</dbReference>
<evidence type="ECO:0000256" key="14">
    <source>
        <dbReference type="ARBA" id="ARBA00023211"/>
    </source>
</evidence>
<keyword evidence="7" id="KW-0328">Glycosyltransferase</keyword>
<feature type="transmembrane region" description="Helical" evidence="16">
    <location>
        <begin position="243"/>
        <end position="268"/>
    </location>
</feature>
<evidence type="ECO:0000256" key="2">
    <source>
        <dbReference type="ARBA" id="ARBA00001946"/>
    </source>
</evidence>
<dbReference type="InterPro" id="IPR048307">
    <property type="entry name" value="STT3_N"/>
</dbReference>
<feature type="transmembrane region" description="Helical" evidence="16">
    <location>
        <begin position="411"/>
        <end position="432"/>
    </location>
</feature>
<feature type="domain" description="STT3/PglB/AglB core" evidence="18">
    <location>
        <begin position="479"/>
        <end position="535"/>
    </location>
</feature>
<dbReference type="GO" id="GO:0043687">
    <property type="term" value="P:post-translational protein modification"/>
    <property type="evidence" value="ECO:0007669"/>
    <property type="project" value="TreeGrafter"/>
</dbReference>
<evidence type="ECO:0000313" key="19">
    <source>
        <dbReference type="EMBL" id="NDV29960.1"/>
    </source>
</evidence>
<keyword evidence="10" id="KW-0479">Metal-binding</keyword>
<dbReference type="PANTHER" id="PTHR13872:SF1">
    <property type="entry name" value="DOLICHYL-DIPHOSPHOOLIGOSACCHARIDE--PROTEIN GLYCOSYLTRANSFERASE SUBUNIT STT3B"/>
    <property type="match status" value="1"/>
</dbReference>
<feature type="domain" description="Oligosaccharyl transferase STT3 N-terminal" evidence="17">
    <location>
        <begin position="1"/>
        <end position="355"/>
    </location>
</feature>
<feature type="transmembrane region" description="Helical" evidence="16">
    <location>
        <begin position="211"/>
        <end position="231"/>
    </location>
</feature>
<evidence type="ECO:0000256" key="3">
    <source>
        <dbReference type="ARBA" id="ARBA00004127"/>
    </source>
</evidence>
<reference evidence="19" key="1">
    <citation type="journal article" date="2020" name="J. Eukaryot. Microbiol.">
        <title>De novo Sequencing, Assembly and Annotation of the Transcriptome for the Free-Living Testate Amoeba Arcella intermedia.</title>
        <authorList>
            <person name="Ribeiro G.M."/>
            <person name="Porfirio-Sousa A.L."/>
            <person name="Maurer-Alcala X.X."/>
            <person name="Katz L.A."/>
            <person name="Lahr D.J.G."/>
        </authorList>
    </citation>
    <scope>NUCLEOTIDE SEQUENCE</scope>
</reference>
<evidence type="ECO:0000259" key="17">
    <source>
        <dbReference type="Pfam" id="PF02516"/>
    </source>
</evidence>
<evidence type="ECO:0000256" key="11">
    <source>
        <dbReference type="ARBA" id="ARBA00022842"/>
    </source>
</evidence>
<feature type="transmembrane region" description="Helical" evidence="16">
    <location>
        <begin position="307"/>
        <end position="326"/>
    </location>
</feature>
<dbReference type="PANTHER" id="PTHR13872">
    <property type="entry name" value="DOLICHYL-DIPHOSPHOOLIGOSACCHARIDE--PROTEIN GLYCOSYLTRANSFERASE SUBUNIT"/>
    <property type="match status" value="1"/>
</dbReference>
<evidence type="ECO:0000256" key="7">
    <source>
        <dbReference type="ARBA" id="ARBA00022676"/>
    </source>
</evidence>
<evidence type="ECO:0000256" key="12">
    <source>
        <dbReference type="ARBA" id="ARBA00022989"/>
    </source>
</evidence>
<feature type="transmembrane region" description="Helical" evidence="16">
    <location>
        <begin position="180"/>
        <end position="199"/>
    </location>
</feature>
<evidence type="ECO:0000259" key="18">
    <source>
        <dbReference type="Pfam" id="PF21436"/>
    </source>
</evidence>
<dbReference type="InterPro" id="IPR048999">
    <property type="entry name" value="STT3-PglB_core"/>
</dbReference>
<comment type="similarity">
    <text evidence="5">Belongs to the STT3 family.</text>
</comment>
<sequence>MVDHGILEFFDWFDEMSWYPIGRHVGSTTYPGLLITSTVLYRLLNFLGLPISINDVCVFIPAIFGSITTLFTYGLTKEVFDSELSGGLAALIMSILPAHLMRSVAGGYDNESVALAAITSTFFLWVKSIKSDGGWKLSPLTALSYIYMVAAWGGYTFVINMIGLHAGLSFLLGHFSVNMYLSYSIFYFFGTLGAIQFPMVRWLPLQSMEQIMPLLVFLGYQVLGLLEYYKYTTKMDDTKFKRFRIKIVVLAGAVGLALLVPLVLSGYFGPFSNRVRSLFIPHTRTGNPLVDSVSEHQATAPHYYWQYFHYIYFLGPLGFMTLFYKINPPKVFGILYVLLAYYFSQKMVRLLLILSTPSAMVAGSFLDLALTFSFSNLFPSESAVQEKAGKSKKATKSYLSNYSVPEPLKKIFPALSVLIIVAVLFGSYHFYFHCDELAHQMSHPQILLQGRNQQGEMIIIDDFMQSYLWLRDHTPPDARVMSWWDYGYQINGVANRTTIADGNTWNHEHIALLGKALVSKEKEAWKIARHLADYVLVWTTRFAGMYGDDLAKMPHMANIAGSVYPEVARTGYYIDKDGNPSELMKESLLYRLTINGIYPDAKLSYFKEAYTSPNRMVRIYKVLNTAPRTPFGQYSPELKLGRFHEER</sequence>
<keyword evidence="12 16" id="KW-1133">Transmembrane helix</keyword>
<keyword evidence="11" id="KW-0460">Magnesium</keyword>
<dbReference type="GO" id="GO:0018279">
    <property type="term" value="P:protein N-linked glycosylation via asparagine"/>
    <property type="evidence" value="ECO:0007669"/>
    <property type="project" value="TreeGrafter"/>
</dbReference>
<evidence type="ECO:0000256" key="9">
    <source>
        <dbReference type="ARBA" id="ARBA00022692"/>
    </source>
</evidence>
<keyword evidence="8" id="KW-0808">Transferase</keyword>
<dbReference type="Gene3D" id="3.40.50.12610">
    <property type="match status" value="1"/>
</dbReference>
<dbReference type="GO" id="GO:0004579">
    <property type="term" value="F:dolichyl-diphosphooligosaccharide-protein glycotransferase activity"/>
    <property type="evidence" value="ECO:0007669"/>
    <property type="project" value="UniProtKB-EC"/>
</dbReference>
<dbReference type="EC" id="2.4.99.18" evidence="6"/>
<evidence type="ECO:0000256" key="8">
    <source>
        <dbReference type="ARBA" id="ARBA00022679"/>
    </source>
</evidence>
<protein>
    <recommendedName>
        <fullName evidence="6">dolichyl-diphosphooligosaccharide--protein glycotransferase</fullName>
        <ecNumber evidence="6">2.4.99.18</ecNumber>
    </recommendedName>
</protein>
<dbReference type="GO" id="GO:0046872">
    <property type="term" value="F:metal ion binding"/>
    <property type="evidence" value="ECO:0007669"/>
    <property type="project" value="UniProtKB-KW"/>
</dbReference>
<keyword evidence="13 16" id="KW-0472">Membrane</keyword>
<evidence type="ECO:0000256" key="4">
    <source>
        <dbReference type="ARBA" id="ARBA00004922"/>
    </source>
</evidence>
<organism evidence="19">
    <name type="scientific">Arcella intermedia</name>
    <dbReference type="NCBI Taxonomy" id="1963864"/>
    <lineage>
        <taxon>Eukaryota</taxon>
        <taxon>Amoebozoa</taxon>
        <taxon>Tubulinea</taxon>
        <taxon>Elardia</taxon>
        <taxon>Arcellinida</taxon>
        <taxon>Sphaerothecina</taxon>
        <taxon>Arcellidae</taxon>
        <taxon>Arcella</taxon>
    </lineage>
</organism>
<evidence type="ECO:0000256" key="5">
    <source>
        <dbReference type="ARBA" id="ARBA00010810"/>
    </source>
</evidence>
<dbReference type="GO" id="GO:0012505">
    <property type="term" value="C:endomembrane system"/>
    <property type="evidence" value="ECO:0007669"/>
    <property type="project" value="UniProtKB-SubCell"/>
</dbReference>
<dbReference type="Pfam" id="PF02516">
    <property type="entry name" value="STT3"/>
    <property type="match status" value="1"/>
</dbReference>
<dbReference type="AlphaFoldDB" id="A0A6B2KYZ8"/>
<comment type="catalytic activity">
    <reaction evidence="15">
        <text>a di-trans,poly-cis-dolichyl diphosphooligosaccharide + L-asparaginyl-[protein] = N(4)-(oligosaccharide-(1-&gt;4)-N-acetyl-beta-D-glucosaminyl-(1-&gt;4)-N-acetyl-beta-D-glucosaminyl)-L-asparaginyl-[protein] + a di-trans,poly-cis-dolichyl diphosphate + H(+)</text>
        <dbReference type="Rhea" id="RHEA:22980"/>
        <dbReference type="Rhea" id="RHEA-COMP:12804"/>
        <dbReference type="Rhea" id="RHEA-COMP:12805"/>
        <dbReference type="Rhea" id="RHEA-COMP:19506"/>
        <dbReference type="Rhea" id="RHEA-COMP:19509"/>
        <dbReference type="ChEBI" id="CHEBI:15378"/>
        <dbReference type="ChEBI" id="CHEBI:50347"/>
        <dbReference type="ChEBI" id="CHEBI:57497"/>
        <dbReference type="ChEBI" id="CHEBI:57570"/>
        <dbReference type="ChEBI" id="CHEBI:132529"/>
        <dbReference type="EC" id="2.4.99.18"/>
    </reaction>
</comment>
<evidence type="ECO:0000256" key="15">
    <source>
        <dbReference type="ARBA" id="ARBA00048829"/>
    </source>
</evidence>